<keyword evidence="4" id="KW-0029">Amino-acid transport</keyword>
<dbReference type="InterPro" id="IPR028081">
    <property type="entry name" value="Leu-bd"/>
</dbReference>
<dbReference type="OrthoDB" id="9783240at2"/>
<name>A0A556QL51_9BACT</name>
<dbReference type="InterPro" id="IPR000709">
    <property type="entry name" value="Leu_Ile_Val-bd"/>
</dbReference>
<evidence type="ECO:0000256" key="2">
    <source>
        <dbReference type="ARBA" id="ARBA00022448"/>
    </source>
</evidence>
<feature type="domain" description="Leucine-binding protein" evidence="5">
    <location>
        <begin position="68"/>
        <end position="406"/>
    </location>
</feature>
<dbReference type="PANTHER" id="PTHR30483">
    <property type="entry name" value="LEUCINE-SPECIFIC-BINDING PROTEIN"/>
    <property type="match status" value="1"/>
</dbReference>
<evidence type="ECO:0000313" key="6">
    <source>
        <dbReference type="EMBL" id="TSJ77375.1"/>
    </source>
</evidence>
<protein>
    <submittedName>
        <fullName evidence="6">ABC transporter substrate-binding protein</fullName>
    </submittedName>
</protein>
<sequence length="418" mass="44310">MQSGKQPVFWEQSLLPAPCINCVRLSANFKSYSSMPLLPRKTALLLSSLAAALAFAGCAPKDASAPTTVKIGNLASITGKDASFGQSSTKATRLAIDEINAAGGVLGQQIELIFEDTQSKPGEAAMVVKKLVTRDHVVALIGEVISSRSIEAASVAQTLKIPMLTPTATNPAVTATGDYIFRACFIDPFQGKVLAKFARDDLGSKRAAVLTSTSSSYSTGLSKVFVEQYTEAGGEVVADQKFAEGDKDFKAALTAIRAANPDVIFVPAYYTEASLIAKQARELGITVPLLGGDGWEAPELFEIAGDAVEGCYYSTHFSADSTDPKLQAFVARYRARYDGATPDCMAALGYDAAYLLVDALRRAGSTDPVKIKDALAATRGFEGITGRIDMGPDRNASKPATILKIQNRKPVYVKTIAP</sequence>
<comment type="similarity">
    <text evidence="1">Belongs to the leucine-binding protein family.</text>
</comment>
<dbReference type="GO" id="GO:0006865">
    <property type="term" value="P:amino acid transport"/>
    <property type="evidence" value="ECO:0007669"/>
    <property type="project" value="UniProtKB-KW"/>
</dbReference>
<dbReference type="InterPro" id="IPR051010">
    <property type="entry name" value="BCAA_transport"/>
</dbReference>
<evidence type="ECO:0000256" key="3">
    <source>
        <dbReference type="ARBA" id="ARBA00022729"/>
    </source>
</evidence>
<dbReference type="Gene3D" id="3.40.50.2300">
    <property type="match status" value="2"/>
</dbReference>
<dbReference type="PANTHER" id="PTHR30483:SF6">
    <property type="entry name" value="PERIPLASMIC BINDING PROTEIN OF ABC TRANSPORTER FOR NATURAL AMINO ACIDS"/>
    <property type="match status" value="1"/>
</dbReference>
<dbReference type="PRINTS" id="PR00337">
    <property type="entry name" value="LEUILEVALBP"/>
</dbReference>
<organism evidence="6 7">
    <name type="scientific">Rariglobus hedericola</name>
    <dbReference type="NCBI Taxonomy" id="2597822"/>
    <lineage>
        <taxon>Bacteria</taxon>
        <taxon>Pseudomonadati</taxon>
        <taxon>Verrucomicrobiota</taxon>
        <taxon>Opitutia</taxon>
        <taxon>Opitutales</taxon>
        <taxon>Opitutaceae</taxon>
        <taxon>Rariglobus</taxon>
    </lineage>
</organism>
<comment type="caution">
    <text evidence="6">The sequence shown here is derived from an EMBL/GenBank/DDBJ whole genome shotgun (WGS) entry which is preliminary data.</text>
</comment>
<evidence type="ECO:0000256" key="4">
    <source>
        <dbReference type="ARBA" id="ARBA00022970"/>
    </source>
</evidence>
<dbReference type="InterPro" id="IPR028082">
    <property type="entry name" value="Peripla_BP_I"/>
</dbReference>
<keyword evidence="3" id="KW-0732">Signal</keyword>
<dbReference type="SUPFAM" id="SSF53822">
    <property type="entry name" value="Periplasmic binding protein-like I"/>
    <property type="match status" value="1"/>
</dbReference>
<evidence type="ECO:0000313" key="7">
    <source>
        <dbReference type="Proteomes" id="UP000315648"/>
    </source>
</evidence>
<dbReference type="CDD" id="cd06347">
    <property type="entry name" value="PBP1_ABC_LivK_ligand_binding-like"/>
    <property type="match status" value="1"/>
</dbReference>
<proteinExistence type="inferred from homology"/>
<dbReference type="Proteomes" id="UP000315648">
    <property type="component" value="Unassembled WGS sequence"/>
</dbReference>
<keyword evidence="7" id="KW-1185">Reference proteome</keyword>
<reference evidence="6 7" key="1">
    <citation type="submission" date="2019-07" db="EMBL/GenBank/DDBJ databases">
        <title>Description of 53C-WASEF.</title>
        <authorList>
            <person name="Pitt A."/>
            <person name="Hahn M.W."/>
        </authorList>
    </citation>
    <scope>NUCLEOTIDE SEQUENCE [LARGE SCALE GENOMIC DNA]</scope>
    <source>
        <strain evidence="6 7">53C-WASEF</strain>
    </source>
</reference>
<dbReference type="Pfam" id="PF13458">
    <property type="entry name" value="Peripla_BP_6"/>
    <property type="match status" value="1"/>
</dbReference>
<dbReference type="EMBL" id="VMBG01000002">
    <property type="protein sequence ID" value="TSJ77375.1"/>
    <property type="molecule type" value="Genomic_DNA"/>
</dbReference>
<dbReference type="AlphaFoldDB" id="A0A556QL51"/>
<keyword evidence="2" id="KW-0813">Transport</keyword>
<evidence type="ECO:0000259" key="5">
    <source>
        <dbReference type="Pfam" id="PF13458"/>
    </source>
</evidence>
<evidence type="ECO:0000256" key="1">
    <source>
        <dbReference type="ARBA" id="ARBA00010062"/>
    </source>
</evidence>
<accession>A0A556QL51</accession>
<gene>
    <name evidence="6" type="ORF">FPL22_14890</name>
</gene>